<comment type="caution">
    <text evidence="8">The sequence shown here is derived from an EMBL/GenBank/DDBJ whole genome shotgun (WGS) entry which is preliminary data.</text>
</comment>
<evidence type="ECO:0000256" key="2">
    <source>
        <dbReference type="ARBA" id="ARBA00022771"/>
    </source>
</evidence>
<accession>A0A9Q1CGT9</accession>
<gene>
    <name evidence="8" type="ORF">HOLleu_07988</name>
</gene>
<evidence type="ECO:0000259" key="6">
    <source>
        <dbReference type="PROSITE" id="PS50089"/>
    </source>
</evidence>
<evidence type="ECO:0000313" key="9">
    <source>
        <dbReference type="Proteomes" id="UP001152320"/>
    </source>
</evidence>
<dbReference type="InterPro" id="IPR017907">
    <property type="entry name" value="Znf_RING_CS"/>
</dbReference>
<feature type="coiled-coil region" evidence="5">
    <location>
        <begin position="418"/>
        <end position="525"/>
    </location>
</feature>
<proteinExistence type="predicted"/>
<dbReference type="PROSITE" id="PS00518">
    <property type="entry name" value="ZF_RING_1"/>
    <property type="match status" value="1"/>
</dbReference>
<dbReference type="EMBL" id="JAIZAY010000003">
    <property type="protein sequence ID" value="KAJ8045062.1"/>
    <property type="molecule type" value="Genomic_DNA"/>
</dbReference>
<feature type="domain" description="B box-type" evidence="7">
    <location>
        <begin position="261"/>
        <end position="308"/>
    </location>
</feature>
<reference evidence="8" key="1">
    <citation type="submission" date="2021-10" db="EMBL/GenBank/DDBJ databases">
        <title>Tropical sea cucumber genome reveals ecological adaptation and Cuvierian tubules defense mechanism.</title>
        <authorList>
            <person name="Chen T."/>
        </authorList>
    </citation>
    <scope>NUCLEOTIDE SEQUENCE</scope>
    <source>
        <strain evidence="8">Nanhai2018</strain>
        <tissue evidence="8">Muscle</tissue>
    </source>
</reference>
<dbReference type="SUPFAM" id="SSF57845">
    <property type="entry name" value="B-box zinc-binding domain"/>
    <property type="match status" value="1"/>
</dbReference>
<evidence type="ECO:0000256" key="3">
    <source>
        <dbReference type="ARBA" id="ARBA00022833"/>
    </source>
</evidence>
<dbReference type="GO" id="GO:0008270">
    <property type="term" value="F:zinc ion binding"/>
    <property type="evidence" value="ECO:0007669"/>
    <property type="project" value="UniProtKB-KW"/>
</dbReference>
<protein>
    <submittedName>
        <fullName evidence="8">E3 ubiquitin-protein ligase TRIM56</fullName>
    </submittedName>
</protein>
<dbReference type="SUPFAM" id="SSF57850">
    <property type="entry name" value="RING/U-box"/>
    <property type="match status" value="1"/>
</dbReference>
<dbReference type="InterPro" id="IPR047153">
    <property type="entry name" value="TRIM45/56/19-like"/>
</dbReference>
<dbReference type="Gene3D" id="2.120.10.30">
    <property type="entry name" value="TolB, C-terminal domain"/>
    <property type="match status" value="1"/>
</dbReference>
<name>A0A9Q1CGT9_HOLLE</name>
<dbReference type="PANTHER" id="PTHR25462:SF296">
    <property type="entry name" value="MEIOTIC P26, ISOFORM F"/>
    <property type="match status" value="1"/>
</dbReference>
<dbReference type="PROSITE" id="PS50089">
    <property type="entry name" value="ZF_RING_2"/>
    <property type="match status" value="1"/>
</dbReference>
<dbReference type="Gene3D" id="3.30.40.10">
    <property type="entry name" value="Zinc/RING finger domain, C3HC4 (zinc finger)"/>
    <property type="match status" value="1"/>
</dbReference>
<dbReference type="InterPro" id="IPR011042">
    <property type="entry name" value="6-blade_b-propeller_TolB-like"/>
</dbReference>
<keyword evidence="3" id="KW-0862">Zinc</keyword>
<evidence type="ECO:0000256" key="4">
    <source>
        <dbReference type="PROSITE-ProRule" id="PRU00024"/>
    </source>
</evidence>
<dbReference type="SMART" id="SM00336">
    <property type="entry name" value="BBOX"/>
    <property type="match status" value="2"/>
</dbReference>
<evidence type="ECO:0000313" key="8">
    <source>
        <dbReference type="EMBL" id="KAJ8045062.1"/>
    </source>
</evidence>
<dbReference type="Proteomes" id="UP001152320">
    <property type="component" value="Chromosome 3"/>
</dbReference>
<evidence type="ECO:0000259" key="7">
    <source>
        <dbReference type="PROSITE" id="PS50119"/>
    </source>
</evidence>
<evidence type="ECO:0000256" key="5">
    <source>
        <dbReference type="SAM" id="Coils"/>
    </source>
</evidence>
<dbReference type="InterPro" id="IPR018957">
    <property type="entry name" value="Znf_C3HC4_RING-type"/>
</dbReference>
<dbReference type="InterPro" id="IPR001841">
    <property type="entry name" value="Znf_RING"/>
</dbReference>
<keyword evidence="5" id="KW-0175">Coiled coil</keyword>
<dbReference type="InterPro" id="IPR000315">
    <property type="entry name" value="Znf_B-box"/>
</dbReference>
<dbReference type="Pfam" id="PF00643">
    <property type="entry name" value="zf-B_box"/>
    <property type="match status" value="1"/>
</dbReference>
<dbReference type="Pfam" id="PF00097">
    <property type="entry name" value="zf-C3HC4"/>
    <property type="match status" value="1"/>
</dbReference>
<dbReference type="SUPFAM" id="SSF75011">
    <property type="entry name" value="3-carboxy-cis,cis-mucoante lactonizing enzyme"/>
    <property type="match status" value="1"/>
</dbReference>
<dbReference type="Gene3D" id="3.30.160.60">
    <property type="entry name" value="Classic Zinc Finger"/>
    <property type="match status" value="1"/>
</dbReference>
<sequence>MASQTFLQVVSNGYPKCSVSRNSKPIVDYGKVGQTVILSCDSGFDGNYPTMRLTRAQTQIPVAHSSNYKTILKVAIKLTENDEDVTYTCILGNGSVVSAPSCSVIPLRYQPRVKINPKVAETNVGQNVTFNCSASFEKNKPGLSHLIYDWRDTILANFSEPPAPYSSIMASASPLKDIDDNFCLCSICLEQLREQKLLPCLHRYCKDCLNTLIQPHSDVFMCPECREQIQIPTNGVDGFKTDFYMKNLVEYVQIQQSLRSDQMRECYGCSKQLRVTAYCFKCNDFLCQDCHNFHVKNKFLKDHQKHTLSLEDIESKSITIEKLASMRDAPRCLTHPEKVSELYCKTCDNLPVCIACMLGEHKGHDLHEVRALAKSEREMLAEKLETVEKLHKERNLTIPGQAKENLLSNVKSEEESLLKKYKCKVKETMTKIDDVEKRREEIKLEKQNTEKQIFDSLQKEKEKEIEMVNKKYEELFKLKRIECSNLLKDQENSVERELSQLINKLEHLNRDKEQLLESIKIELNKNLKDIEAIMEYFENTSKRFKNLQALASSIIASENDWTAALCIPDVQVAADNLIKDLKKDFPELQTLSNVKINYKQLSFGKSSTFKISEQIEAKITLSNTYYYVNGVTSSGEGNIVMSGCRSDGNEAFIIVIDLNGKVIRQKNIISGYVRTRHTCDFLSQTKVATVCEPNTVGVYDMVDDSYNVRNINDVISSWPKGRRVKCVATDPVSNHILVGSNESRDVYVFDDQLNYLHILTLPEMIKGTRDITVNDGHLLVCDDKGEKAYVTTMNENECRVVGEFMKPDLVGVKPWSVCTDKIGLVCMLWRYSGVWGQTCYLVQYNFDGSQLITTRKMDGGAYVVAVVDTSQGEKLVVATHRTQTVYLYDLPEED</sequence>
<feature type="domain" description="RING-type" evidence="6">
    <location>
        <begin position="185"/>
        <end position="226"/>
    </location>
</feature>
<dbReference type="AlphaFoldDB" id="A0A9Q1CGT9"/>
<keyword evidence="2 4" id="KW-0863">Zinc-finger</keyword>
<organism evidence="8 9">
    <name type="scientific">Holothuria leucospilota</name>
    <name type="common">Black long sea cucumber</name>
    <name type="synonym">Mertensiothuria leucospilota</name>
    <dbReference type="NCBI Taxonomy" id="206669"/>
    <lineage>
        <taxon>Eukaryota</taxon>
        <taxon>Metazoa</taxon>
        <taxon>Echinodermata</taxon>
        <taxon>Eleutherozoa</taxon>
        <taxon>Echinozoa</taxon>
        <taxon>Holothuroidea</taxon>
        <taxon>Aspidochirotacea</taxon>
        <taxon>Aspidochirotida</taxon>
        <taxon>Holothuriidae</taxon>
        <taxon>Holothuria</taxon>
    </lineage>
</organism>
<dbReference type="InterPro" id="IPR013083">
    <property type="entry name" value="Znf_RING/FYVE/PHD"/>
</dbReference>
<dbReference type="PROSITE" id="PS50119">
    <property type="entry name" value="ZF_BBOX"/>
    <property type="match status" value="1"/>
</dbReference>
<evidence type="ECO:0000256" key="1">
    <source>
        <dbReference type="ARBA" id="ARBA00022723"/>
    </source>
</evidence>
<dbReference type="PANTHER" id="PTHR25462">
    <property type="entry name" value="BONUS, ISOFORM C-RELATED"/>
    <property type="match status" value="1"/>
</dbReference>
<keyword evidence="9" id="KW-1185">Reference proteome</keyword>
<dbReference type="SMART" id="SM00184">
    <property type="entry name" value="RING"/>
    <property type="match status" value="1"/>
</dbReference>
<keyword evidence="1" id="KW-0479">Metal-binding</keyword>